<feature type="chain" id="PRO_5043049118" evidence="2">
    <location>
        <begin position="22"/>
        <end position="161"/>
    </location>
</feature>
<evidence type="ECO:0000313" key="5">
    <source>
        <dbReference type="Proteomes" id="UP000806077"/>
    </source>
</evidence>
<dbReference type="InterPro" id="IPR025381">
    <property type="entry name" value="DUF4296"/>
</dbReference>
<keyword evidence="5" id="KW-1185">Reference proteome</keyword>
<feature type="compositionally biased region" description="Basic and acidic residues" evidence="1">
    <location>
        <begin position="139"/>
        <end position="161"/>
    </location>
</feature>
<gene>
    <name evidence="4" type="ORF">F7645_10955</name>
</gene>
<dbReference type="Pfam" id="PF14129">
    <property type="entry name" value="DUF4296"/>
    <property type="match status" value="1"/>
</dbReference>
<evidence type="ECO:0000313" key="4">
    <source>
        <dbReference type="EMBL" id="MBE7695936.1"/>
    </source>
</evidence>
<feature type="region of interest" description="Disordered" evidence="1">
    <location>
        <begin position="136"/>
        <end position="161"/>
    </location>
</feature>
<name>A0AAP1RH77_9FLAO</name>
<dbReference type="Proteomes" id="UP000806077">
    <property type="component" value="Unassembled WGS sequence"/>
</dbReference>
<evidence type="ECO:0000259" key="3">
    <source>
        <dbReference type="Pfam" id="PF14129"/>
    </source>
</evidence>
<protein>
    <submittedName>
        <fullName evidence="4">DUF4296 domain-containing protein</fullName>
    </submittedName>
</protein>
<keyword evidence="2" id="KW-0732">Signal</keyword>
<dbReference type="RefSeq" id="WP_101914448.1">
    <property type="nucleotide sequence ID" value="NZ_JAFMUA010000007.1"/>
</dbReference>
<dbReference type="EMBL" id="WXXV01000016">
    <property type="protein sequence ID" value="MBE7695936.1"/>
    <property type="molecule type" value="Genomic_DNA"/>
</dbReference>
<reference evidence="4 5" key="1">
    <citation type="journal article" date="2020" name="Int. J. Syst. Evol. Microbiol.">
        <title>Tenacibaculum piscium sp. nov., isolated from skin ulcers of sea-farmed fish, and description of Tenacibaculum finnmarkense sp. nov. with subdivision into genomovars finnmarkense and ulcerans.</title>
        <authorList>
            <person name="Olsen A.B."/>
            <person name="Spilsberg B."/>
            <person name="Nilsen H.K."/>
            <person name="Lagesen K."/>
            <person name="Gulla S."/>
            <person name="Avendano-Herrera R."/>
            <person name="Irgang R."/>
            <person name="Duchaud E."/>
            <person name="Colquhoun D.J."/>
        </authorList>
    </citation>
    <scope>NUCLEOTIDE SEQUENCE [LARGE SCALE GENOMIC DNA]</scope>
    <source>
        <strain evidence="4 5">TNO037</strain>
    </source>
</reference>
<feature type="signal peptide" evidence="2">
    <location>
        <begin position="1"/>
        <end position="21"/>
    </location>
</feature>
<feature type="domain" description="DUF4296" evidence="3">
    <location>
        <begin position="26"/>
        <end position="104"/>
    </location>
</feature>
<sequence length="161" mass="19046">MKNKILLVCVLILASCNTSNTMYEKPKNLIPKDSMVALLTDMYIVSSAKNIKNKFLKRDENYMYYVYQKYSIDSTRFNQSNVYYTSKPEEYTDLLKIVKSNIDSLASFYMEKRKIKDSLAEKELIPFDKKLRKGSKNLSIEKRPEKRLEKTPQRKPYLIEK</sequence>
<proteinExistence type="predicted"/>
<dbReference type="AlphaFoldDB" id="A0AAP1RH77"/>
<accession>A0AAP1RH77</accession>
<comment type="caution">
    <text evidence="4">The sequence shown here is derived from an EMBL/GenBank/DDBJ whole genome shotgun (WGS) entry which is preliminary data.</text>
</comment>
<evidence type="ECO:0000256" key="2">
    <source>
        <dbReference type="SAM" id="SignalP"/>
    </source>
</evidence>
<dbReference type="PROSITE" id="PS51257">
    <property type="entry name" value="PROKAR_LIPOPROTEIN"/>
    <property type="match status" value="1"/>
</dbReference>
<evidence type="ECO:0000256" key="1">
    <source>
        <dbReference type="SAM" id="MobiDB-lite"/>
    </source>
</evidence>
<organism evidence="4 5">
    <name type="scientific">Tenacibaculum finnmarkense genomovar finnmarkense</name>
    <dbReference type="NCBI Taxonomy" id="1458503"/>
    <lineage>
        <taxon>Bacteria</taxon>
        <taxon>Pseudomonadati</taxon>
        <taxon>Bacteroidota</taxon>
        <taxon>Flavobacteriia</taxon>
        <taxon>Flavobacteriales</taxon>
        <taxon>Flavobacteriaceae</taxon>
        <taxon>Tenacibaculum</taxon>
        <taxon>Tenacibaculum finnmarkense</taxon>
    </lineage>
</organism>